<dbReference type="EMBL" id="LFYR01000980">
    <property type="protein sequence ID" value="KMZ66355.1"/>
    <property type="molecule type" value="Genomic_DNA"/>
</dbReference>
<evidence type="ECO:0000313" key="2">
    <source>
        <dbReference type="Proteomes" id="UP000036987"/>
    </source>
</evidence>
<sequence length="54" mass="6435">MIEIPPQDLTSPEEQEDHKQVLLVFQVPIDEQADHKLQMMNRSQTQRSHRLRGR</sequence>
<name>A0A0K9PDQ4_ZOSMR</name>
<keyword evidence="2" id="KW-1185">Reference proteome</keyword>
<reference evidence="2" key="1">
    <citation type="journal article" date="2016" name="Nature">
        <title>The genome of the seagrass Zostera marina reveals angiosperm adaptation to the sea.</title>
        <authorList>
            <person name="Olsen J.L."/>
            <person name="Rouze P."/>
            <person name="Verhelst B."/>
            <person name="Lin Y.-C."/>
            <person name="Bayer T."/>
            <person name="Collen J."/>
            <person name="Dattolo E."/>
            <person name="De Paoli E."/>
            <person name="Dittami S."/>
            <person name="Maumus F."/>
            <person name="Michel G."/>
            <person name="Kersting A."/>
            <person name="Lauritano C."/>
            <person name="Lohaus R."/>
            <person name="Toepel M."/>
            <person name="Tonon T."/>
            <person name="Vanneste K."/>
            <person name="Amirebrahimi M."/>
            <person name="Brakel J."/>
            <person name="Bostroem C."/>
            <person name="Chovatia M."/>
            <person name="Grimwood J."/>
            <person name="Jenkins J.W."/>
            <person name="Jueterbock A."/>
            <person name="Mraz A."/>
            <person name="Stam W.T."/>
            <person name="Tice H."/>
            <person name="Bornberg-Bauer E."/>
            <person name="Green P.J."/>
            <person name="Pearson G.A."/>
            <person name="Procaccini G."/>
            <person name="Duarte C.M."/>
            <person name="Schmutz J."/>
            <person name="Reusch T.B.H."/>
            <person name="Van de Peer Y."/>
        </authorList>
    </citation>
    <scope>NUCLEOTIDE SEQUENCE [LARGE SCALE GENOMIC DNA]</scope>
    <source>
        <strain evidence="2">cv. Finnish</strain>
    </source>
</reference>
<evidence type="ECO:0000313" key="1">
    <source>
        <dbReference type="EMBL" id="KMZ66355.1"/>
    </source>
</evidence>
<gene>
    <name evidence="1" type="ORF">ZOSMA_29G00030</name>
</gene>
<proteinExistence type="predicted"/>
<dbReference type="Proteomes" id="UP000036987">
    <property type="component" value="Unassembled WGS sequence"/>
</dbReference>
<accession>A0A0K9PDQ4</accession>
<organism evidence="1 2">
    <name type="scientific">Zostera marina</name>
    <name type="common">Eelgrass</name>
    <dbReference type="NCBI Taxonomy" id="29655"/>
    <lineage>
        <taxon>Eukaryota</taxon>
        <taxon>Viridiplantae</taxon>
        <taxon>Streptophyta</taxon>
        <taxon>Embryophyta</taxon>
        <taxon>Tracheophyta</taxon>
        <taxon>Spermatophyta</taxon>
        <taxon>Magnoliopsida</taxon>
        <taxon>Liliopsida</taxon>
        <taxon>Zosteraceae</taxon>
        <taxon>Zostera</taxon>
    </lineage>
</organism>
<dbReference type="AlphaFoldDB" id="A0A0K9PDQ4"/>
<comment type="caution">
    <text evidence="1">The sequence shown here is derived from an EMBL/GenBank/DDBJ whole genome shotgun (WGS) entry which is preliminary data.</text>
</comment>
<protein>
    <submittedName>
        <fullName evidence="1">Uncharacterized protein</fullName>
    </submittedName>
</protein>